<reference evidence="1" key="1">
    <citation type="submission" date="2023-06" db="EMBL/GenBank/DDBJ databases">
        <title>Phylogenetic Diversity of Rhizobium strains.</title>
        <authorList>
            <person name="Moura F.T."/>
            <person name="Helene L.C.F."/>
            <person name="Hungria M."/>
        </authorList>
    </citation>
    <scope>NUCLEOTIDE SEQUENCE</scope>
    <source>
        <strain evidence="1">CCGE526</strain>
    </source>
</reference>
<gene>
    <name evidence="1" type="ORF">PY649_08085</name>
</gene>
<sequence>MTSWRPPTREPDALRAALHDYLRNRAAQVYLNKAATLQSLGRADVVMSNGRKLAIDLRISPVDITKFANRATIVFAVEGHAAENGTGYEVNGRIVLDRKTLAYLSIEVSPTVVNGSMRAG</sequence>
<name>A0ABT7JR64_9HYPH</name>
<comment type="caution">
    <text evidence="1">The sequence shown here is derived from an EMBL/GenBank/DDBJ whole genome shotgun (WGS) entry which is preliminary data.</text>
</comment>
<keyword evidence="2" id="KW-1185">Reference proteome</keyword>
<organism evidence="1 2">
    <name type="scientific">Rhizobium mayense</name>
    <dbReference type="NCBI Taxonomy" id="1312184"/>
    <lineage>
        <taxon>Bacteria</taxon>
        <taxon>Pseudomonadati</taxon>
        <taxon>Pseudomonadota</taxon>
        <taxon>Alphaproteobacteria</taxon>
        <taxon>Hyphomicrobiales</taxon>
        <taxon>Rhizobiaceae</taxon>
        <taxon>Rhizobium/Agrobacterium group</taxon>
        <taxon>Rhizobium</taxon>
    </lineage>
</organism>
<dbReference type="EMBL" id="JARFYM010000004">
    <property type="protein sequence ID" value="MDL2398847.1"/>
    <property type="molecule type" value="Genomic_DNA"/>
</dbReference>
<dbReference type="RefSeq" id="WP_285867728.1">
    <property type="nucleotide sequence ID" value="NZ_JARFYM010000004.1"/>
</dbReference>
<dbReference type="Proteomes" id="UP001172645">
    <property type="component" value="Unassembled WGS sequence"/>
</dbReference>
<evidence type="ECO:0000313" key="1">
    <source>
        <dbReference type="EMBL" id="MDL2398847.1"/>
    </source>
</evidence>
<accession>A0ABT7JR64</accession>
<proteinExistence type="predicted"/>
<evidence type="ECO:0000313" key="2">
    <source>
        <dbReference type="Proteomes" id="UP001172645"/>
    </source>
</evidence>
<protein>
    <submittedName>
        <fullName evidence="1">Uncharacterized protein</fullName>
    </submittedName>
</protein>